<dbReference type="OMA" id="WHVYEES"/>
<protein>
    <recommendedName>
        <fullName evidence="15">N-acetyltransferase domain-containing protein</fullName>
    </recommendedName>
</protein>
<evidence type="ECO:0000256" key="6">
    <source>
        <dbReference type="ARBA" id="ARBA00022833"/>
    </source>
</evidence>
<dbReference type="Pfam" id="PF13880">
    <property type="entry name" value="Acetyltransf_13"/>
    <property type="match status" value="1"/>
</dbReference>
<proteinExistence type="inferred from homology"/>
<evidence type="ECO:0000256" key="1">
    <source>
        <dbReference type="ARBA" id="ARBA00004123"/>
    </source>
</evidence>
<dbReference type="eggNOG" id="KOG3014">
    <property type="taxonomic scope" value="Eukaryota"/>
</dbReference>
<dbReference type="InterPro" id="IPR028009">
    <property type="entry name" value="ESCO_Acetyltransf_dom"/>
</dbReference>
<keyword evidence="9" id="KW-0012">Acyltransferase</keyword>
<keyword evidence="3" id="KW-0808">Transferase</keyword>
<evidence type="ECO:0000259" key="11">
    <source>
        <dbReference type="Pfam" id="PF13878"/>
    </source>
</evidence>
<comment type="subcellular location">
    <subcellularLocation>
        <location evidence="1">Nucleus</location>
    </subcellularLocation>
</comment>
<reference evidence="13 14" key="1">
    <citation type="journal article" date="2011" name="Science">
        <title>The Selaginella genome identifies genetic changes associated with the evolution of vascular plants.</title>
        <authorList>
            <person name="Banks J.A."/>
            <person name="Nishiyama T."/>
            <person name="Hasebe M."/>
            <person name="Bowman J.L."/>
            <person name="Gribskov M."/>
            <person name="dePamphilis C."/>
            <person name="Albert V.A."/>
            <person name="Aono N."/>
            <person name="Aoyama T."/>
            <person name="Ambrose B.A."/>
            <person name="Ashton N.W."/>
            <person name="Axtell M.J."/>
            <person name="Barker E."/>
            <person name="Barker M.S."/>
            <person name="Bennetzen J.L."/>
            <person name="Bonawitz N.D."/>
            <person name="Chapple C."/>
            <person name="Cheng C."/>
            <person name="Correa L.G."/>
            <person name="Dacre M."/>
            <person name="DeBarry J."/>
            <person name="Dreyer I."/>
            <person name="Elias M."/>
            <person name="Engstrom E.M."/>
            <person name="Estelle M."/>
            <person name="Feng L."/>
            <person name="Finet C."/>
            <person name="Floyd S.K."/>
            <person name="Frommer W.B."/>
            <person name="Fujita T."/>
            <person name="Gramzow L."/>
            <person name="Gutensohn M."/>
            <person name="Harholt J."/>
            <person name="Hattori M."/>
            <person name="Heyl A."/>
            <person name="Hirai T."/>
            <person name="Hiwatashi Y."/>
            <person name="Ishikawa M."/>
            <person name="Iwata M."/>
            <person name="Karol K.G."/>
            <person name="Koehler B."/>
            <person name="Kolukisaoglu U."/>
            <person name="Kubo M."/>
            <person name="Kurata T."/>
            <person name="Lalonde S."/>
            <person name="Li K."/>
            <person name="Li Y."/>
            <person name="Litt A."/>
            <person name="Lyons E."/>
            <person name="Manning G."/>
            <person name="Maruyama T."/>
            <person name="Michael T.P."/>
            <person name="Mikami K."/>
            <person name="Miyazaki S."/>
            <person name="Morinaga S."/>
            <person name="Murata T."/>
            <person name="Mueller-Roeber B."/>
            <person name="Nelson D.R."/>
            <person name="Obara M."/>
            <person name="Oguri Y."/>
            <person name="Olmstead R.G."/>
            <person name="Onodera N."/>
            <person name="Petersen B.L."/>
            <person name="Pils B."/>
            <person name="Prigge M."/>
            <person name="Rensing S.A."/>
            <person name="Riano-Pachon D.M."/>
            <person name="Roberts A.W."/>
            <person name="Sato Y."/>
            <person name="Scheller H.V."/>
            <person name="Schulz B."/>
            <person name="Schulz C."/>
            <person name="Shakirov E.V."/>
            <person name="Shibagaki N."/>
            <person name="Shinohara N."/>
            <person name="Shippen D.E."/>
            <person name="Soerensen I."/>
            <person name="Sotooka R."/>
            <person name="Sugimoto N."/>
            <person name="Sugita M."/>
            <person name="Sumikawa N."/>
            <person name="Tanurdzic M."/>
            <person name="Theissen G."/>
            <person name="Ulvskov P."/>
            <person name="Wakazuki S."/>
            <person name="Weng J.K."/>
            <person name="Willats W.W."/>
            <person name="Wipf D."/>
            <person name="Wolf P.G."/>
            <person name="Yang L."/>
            <person name="Zimmer A.D."/>
            <person name="Zhu Q."/>
            <person name="Mitros T."/>
            <person name="Hellsten U."/>
            <person name="Loque D."/>
            <person name="Otillar R."/>
            <person name="Salamov A."/>
            <person name="Schmutz J."/>
            <person name="Shapiro H."/>
            <person name="Lindquist E."/>
            <person name="Lucas S."/>
            <person name="Rokhsar D."/>
            <person name="Grigoriev I.V."/>
        </authorList>
    </citation>
    <scope>NUCLEOTIDE SEQUENCE [LARGE SCALE GENOMIC DNA]</scope>
</reference>
<dbReference type="Pfam" id="PF13878">
    <property type="entry name" value="zf-C2H2_3"/>
    <property type="match status" value="1"/>
</dbReference>
<evidence type="ECO:0000256" key="2">
    <source>
        <dbReference type="ARBA" id="ARBA00005816"/>
    </source>
</evidence>
<feature type="compositionally biased region" description="Basic and acidic residues" evidence="10">
    <location>
        <begin position="25"/>
        <end position="34"/>
    </location>
</feature>
<evidence type="ECO:0000256" key="4">
    <source>
        <dbReference type="ARBA" id="ARBA00022723"/>
    </source>
</evidence>
<dbReference type="STRING" id="88036.D8QQ67"/>
<keyword evidence="5" id="KW-0863">Zinc-finger</keyword>
<dbReference type="PANTHER" id="PTHR45884">
    <property type="entry name" value="N-ACETYLTRANSFERASE ECO"/>
    <property type="match status" value="1"/>
</dbReference>
<evidence type="ECO:0008006" key="15">
    <source>
        <dbReference type="Google" id="ProtNLM"/>
    </source>
</evidence>
<dbReference type="InParanoid" id="D8QQ67"/>
<dbReference type="InterPro" id="IPR016181">
    <property type="entry name" value="Acyl_CoA_acyltransferase"/>
</dbReference>
<organism evidence="14">
    <name type="scientific">Selaginella moellendorffii</name>
    <name type="common">Spikemoss</name>
    <dbReference type="NCBI Taxonomy" id="88036"/>
    <lineage>
        <taxon>Eukaryota</taxon>
        <taxon>Viridiplantae</taxon>
        <taxon>Streptophyta</taxon>
        <taxon>Embryophyta</taxon>
        <taxon>Tracheophyta</taxon>
        <taxon>Lycopodiopsida</taxon>
        <taxon>Selaginellales</taxon>
        <taxon>Selaginellaceae</taxon>
        <taxon>Selaginella</taxon>
    </lineage>
</organism>
<dbReference type="Proteomes" id="UP000001514">
    <property type="component" value="Unassembled WGS sequence"/>
</dbReference>
<evidence type="ECO:0000259" key="12">
    <source>
        <dbReference type="Pfam" id="PF13880"/>
    </source>
</evidence>
<accession>D8QQ67</accession>
<evidence type="ECO:0000256" key="7">
    <source>
        <dbReference type="ARBA" id="ARBA00023242"/>
    </source>
</evidence>
<feature type="domain" description="N-acetyltransferase ESCO zinc-finger" evidence="11">
    <location>
        <begin position="68"/>
        <end position="107"/>
    </location>
</feature>
<keyword evidence="7" id="KW-0539">Nucleus</keyword>
<keyword evidence="8" id="KW-0131">Cell cycle</keyword>
<dbReference type="GO" id="GO:0005634">
    <property type="term" value="C:nucleus"/>
    <property type="evidence" value="ECO:0000318"/>
    <property type="project" value="GO_Central"/>
</dbReference>
<evidence type="ECO:0000256" key="8">
    <source>
        <dbReference type="ARBA" id="ARBA00023306"/>
    </source>
</evidence>
<dbReference type="Gramene" id="EFJ37737">
    <property type="protein sequence ID" value="EFJ37737"/>
    <property type="gene ID" value="SELMODRAFT_402292"/>
</dbReference>
<name>D8QQ67_SELML</name>
<dbReference type="PANTHER" id="PTHR45884:SF2">
    <property type="entry name" value="N-ACETYLTRANSFERASE ECO"/>
    <property type="match status" value="1"/>
</dbReference>
<keyword evidence="4" id="KW-0479">Metal-binding</keyword>
<evidence type="ECO:0000256" key="5">
    <source>
        <dbReference type="ARBA" id="ARBA00022771"/>
    </source>
</evidence>
<dbReference type="InterPro" id="IPR028005">
    <property type="entry name" value="AcTrfase_ESCO_Znf_dom"/>
</dbReference>
<dbReference type="GO" id="GO:0000785">
    <property type="term" value="C:chromatin"/>
    <property type="evidence" value="ECO:0000318"/>
    <property type="project" value="GO_Central"/>
</dbReference>
<sequence>MADEPEWLQAKAPAVVTYRRRKRKPASDEEKSDGSDGESDVLRPLAPCKSSKNAALPQPKRQRGGGGQYFLDFGQSDFSQSACKVCGLVYARGQENDTKVHEIFHRNFLRGIQFKGWRNERVAARFEDRSSRVIVVLPQDPAQHHTKVKEVATTMEKEMGLPPDWLLNTQYKVYLYVESKRVLGCAVAEPIDEAFVARVERDHCDKGKAASVKKEMVFGNIKFVREVQRKIKTSSSSSSSSSADLNKSISYDNNAPVAAACGIRGLWVMHSFRRKGIASRLLDTIRDDFAFGSQIKLDKLAFSQPTGDGIAFASSYLDTDRLLIYT</sequence>
<dbReference type="GO" id="GO:0007064">
    <property type="term" value="P:mitotic sister chromatid cohesion"/>
    <property type="evidence" value="ECO:0000318"/>
    <property type="project" value="GO_Central"/>
</dbReference>
<keyword evidence="6" id="KW-0862">Zinc</keyword>
<dbReference type="SUPFAM" id="SSF55729">
    <property type="entry name" value="Acyl-CoA N-acyltransferases (Nat)"/>
    <property type="match status" value="1"/>
</dbReference>
<feature type="region of interest" description="Disordered" evidence="10">
    <location>
        <begin position="1"/>
        <end position="67"/>
    </location>
</feature>
<dbReference type="GO" id="GO:0061733">
    <property type="term" value="F:protein-lysine-acetyltransferase activity"/>
    <property type="evidence" value="ECO:0000318"/>
    <property type="project" value="GO_Central"/>
</dbReference>
<dbReference type="KEGG" id="smo:SELMODRAFT_402292"/>
<feature type="domain" description="N-acetyltransferase ESCO acetyl-transferase" evidence="12">
    <location>
        <begin position="258"/>
        <end position="325"/>
    </location>
</feature>
<evidence type="ECO:0000256" key="9">
    <source>
        <dbReference type="ARBA" id="ARBA00023315"/>
    </source>
</evidence>
<evidence type="ECO:0000313" key="14">
    <source>
        <dbReference type="Proteomes" id="UP000001514"/>
    </source>
</evidence>
<evidence type="ECO:0000313" key="13">
    <source>
        <dbReference type="EMBL" id="EFJ37737.1"/>
    </source>
</evidence>
<dbReference type="GO" id="GO:0008270">
    <property type="term" value="F:zinc ion binding"/>
    <property type="evidence" value="ECO:0007669"/>
    <property type="project" value="UniProtKB-KW"/>
</dbReference>
<keyword evidence="14" id="KW-1185">Reference proteome</keyword>
<dbReference type="HOGENOM" id="CLU_039183_1_0_1"/>
<evidence type="ECO:0000256" key="10">
    <source>
        <dbReference type="SAM" id="MobiDB-lite"/>
    </source>
</evidence>
<evidence type="ECO:0000256" key="3">
    <source>
        <dbReference type="ARBA" id="ARBA00022679"/>
    </source>
</evidence>
<gene>
    <name evidence="13" type="ORF">SELMODRAFT_402292</name>
</gene>
<dbReference type="EMBL" id="GL377565">
    <property type="protein sequence ID" value="EFJ37737.1"/>
    <property type="molecule type" value="Genomic_DNA"/>
</dbReference>
<dbReference type="AlphaFoldDB" id="D8QQ67"/>
<comment type="similarity">
    <text evidence="2">Belongs to the acetyltransferase family. ECO subfamily.</text>
</comment>
<dbReference type="OrthoDB" id="428854at2759"/>